<gene>
    <name evidence="1" type="ORF">METZ01_LOCUS100227</name>
</gene>
<name>A0A381W665_9ZZZZ</name>
<dbReference type="AlphaFoldDB" id="A0A381W665"/>
<reference evidence="1" key="1">
    <citation type="submission" date="2018-05" db="EMBL/GenBank/DDBJ databases">
        <authorList>
            <person name="Lanie J.A."/>
            <person name="Ng W.-L."/>
            <person name="Kazmierczak K.M."/>
            <person name="Andrzejewski T.M."/>
            <person name="Davidsen T.M."/>
            <person name="Wayne K.J."/>
            <person name="Tettelin H."/>
            <person name="Glass J.I."/>
            <person name="Rusch D."/>
            <person name="Podicherti R."/>
            <person name="Tsui H.-C.T."/>
            <person name="Winkler M.E."/>
        </authorList>
    </citation>
    <scope>NUCLEOTIDE SEQUENCE</scope>
</reference>
<organism evidence="1">
    <name type="scientific">marine metagenome</name>
    <dbReference type="NCBI Taxonomy" id="408172"/>
    <lineage>
        <taxon>unclassified sequences</taxon>
        <taxon>metagenomes</taxon>
        <taxon>ecological metagenomes</taxon>
    </lineage>
</organism>
<accession>A0A381W665</accession>
<evidence type="ECO:0000313" key="1">
    <source>
        <dbReference type="EMBL" id="SVA47373.1"/>
    </source>
</evidence>
<sequence>MTITNRINFRKLTTAASFGVLVCAASISDSNAGTLENLERERALVIESILNPELKPEERAEEIERAKPRLVDLERIVLRDSKMKGRNTPTIRRAFENYDLTFMLHAATERNLSITDNWLSQIGITTQSVMSAPIRRRSGE</sequence>
<proteinExistence type="predicted"/>
<protein>
    <submittedName>
        <fullName evidence="1">Uncharacterized protein</fullName>
    </submittedName>
</protein>
<dbReference type="EMBL" id="UINC01010669">
    <property type="protein sequence ID" value="SVA47373.1"/>
    <property type="molecule type" value="Genomic_DNA"/>
</dbReference>